<gene>
    <name evidence="1" type="ORF">Amon02_000197300</name>
</gene>
<accession>A0ACB5SWI2</accession>
<proteinExistence type="predicted"/>
<reference evidence="1" key="1">
    <citation type="submission" date="2023-04" db="EMBL/GenBank/DDBJ databases">
        <title>Ambrosiozyma monospora NBRC 10751.</title>
        <authorList>
            <person name="Ichikawa N."/>
            <person name="Sato H."/>
            <person name="Tonouchi N."/>
        </authorList>
    </citation>
    <scope>NUCLEOTIDE SEQUENCE</scope>
    <source>
        <strain evidence="1">NBRC 10751</strain>
    </source>
</reference>
<evidence type="ECO:0000313" key="1">
    <source>
        <dbReference type="EMBL" id="GME74972.1"/>
    </source>
</evidence>
<comment type="caution">
    <text evidence="1">The sequence shown here is derived from an EMBL/GenBank/DDBJ whole genome shotgun (WGS) entry which is preliminary data.</text>
</comment>
<name>A0ACB5SWI2_AMBMO</name>
<dbReference type="EMBL" id="BSXS01001068">
    <property type="protein sequence ID" value="GME74972.1"/>
    <property type="molecule type" value="Genomic_DNA"/>
</dbReference>
<sequence length="576" mass="65618">MTSPTKSPFKGLPSGRLGQRSPRKKRILDDISEDGHFLKLRSPMKRTMQELNQTAIKKTLNLKFRNLANEDYDEDSDDDRTLADMIIEESKKDGLGPLHFEGSSDEDEQDEDLENDTSHLNTEVVQSSKRNFTPTTAFSKMTLGSTPKNNNPFMSTPSSSPSKRRGTTPNISPLKQDILKPSHPVKLMSIPKVSKDKDILLNFGKNEGNALFYDGYEGFFEQHRIKTKKLSTKTMSLAPDLNYDEFHLYNKLIDLICDNESATLSNYYRTQFSQWLFELQEGFSLIFYGAGSKRLIVLEFVQNFIFGQHDSQNTKALVVNGYNSEFTVKSLIKSIWEIAFNKRSGKSGTSLYEQIHSIAAQFAKPSSKKLVLLVNNIDGESLRSDQAQYLLSELSTIPKIQLICTMDNVNTPFLWNATLLTNFNFVWHNVSTYSPYNTETSFKDPLSIGKSKRFVGSKGVKYVLNSLTSNGRNLYKNLITQQLEKIDSSITTEKDMENRASFRGNVKNSLDFKDFYSLCVSEFICSNEISFRTLLREFLEHKSCTLTTDQSGTEVLFVPFTVDEMEKILEEEFMDV</sequence>
<protein>
    <submittedName>
        <fullName evidence="1">Unnamed protein product</fullName>
    </submittedName>
</protein>
<evidence type="ECO:0000313" key="2">
    <source>
        <dbReference type="Proteomes" id="UP001165064"/>
    </source>
</evidence>
<dbReference type="Proteomes" id="UP001165064">
    <property type="component" value="Unassembled WGS sequence"/>
</dbReference>
<organism evidence="1 2">
    <name type="scientific">Ambrosiozyma monospora</name>
    <name type="common">Yeast</name>
    <name type="synonym">Endomycopsis monosporus</name>
    <dbReference type="NCBI Taxonomy" id="43982"/>
    <lineage>
        <taxon>Eukaryota</taxon>
        <taxon>Fungi</taxon>
        <taxon>Dikarya</taxon>
        <taxon>Ascomycota</taxon>
        <taxon>Saccharomycotina</taxon>
        <taxon>Pichiomycetes</taxon>
        <taxon>Pichiales</taxon>
        <taxon>Pichiaceae</taxon>
        <taxon>Ambrosiozyma</taxon>
    </lineage>
</organism>
<keyword evidence="2" id="KW-1185">Reference proteome</keyword>